<dbReference type="Proteomes" id="UP001569414">
    <property type="component" value="Unassembled WGS sequence"/>
</dbReference>
<reference evidence="4 5" key="1">
    <citation type="submission" date="2024-08" db="EMBL/GenBank/DDBJ databases">
        <authorList>
            <person name="Ishaq N."/>
        </authorList>
    </citation>
    <scope>NUCLEOTIDE SEQUENCE [LARGE SCALE GENOMIC DNA]</scope>
    <source>
        <strain evidence="4 5">JCM 30400</strain>
    </source>
</reference>
<sequence>MKVDFATTRSQQLFEMADLAVIGISPFNSYFSEGQIARLAQWAHSHFKRVMFFIPDGAAEYTQRALGYEERKAKKRARRQCTYLHNKVYRVVASGSIESELVDSVWLEQSESYSSTYCEVEQKFNSDESFRAGCLETSRWVLEHHSAKGQVTIDMMLMAVRYLLAELPVILHSADIVGSESACFCYHSCPKFLNDLFREGDEEVMGRRSGYVIVKNDDEFS</sequence>
<comment type="caution">
    <text evidence="4">The sequence shown here is derived from an EMBL/GenBank/DDBJ whole genome shotgun (WGS) entry which is preliminary data.</text>
</comment>
<dbReference type="InterPro" id="IPR038622">
    <property type="entry name" value="CDPS_sf"/>
</dbReference>
<dbReference type="NCBIfam" id="TIGR04539">
    <property type="entry name" value="tRNA_cyclodipep"/>
    <property type="match status" value="1"/>
</dbReference>
<evidence type="ECO:0000256" key="2">
    <source>
        <dbReference type="ARBA" id="ARBA00022679"/>
    </source>
</evidence>
<dbReference type="EMBL" id="JBGMEL010000014">
    <property type="protein sequence ID" value="MFA0791724.1"/>
    <property type="molecule type" value="Genomic_DNA"/>
</dbReference>
<evidence type="ECO:0000313" key="5">
    <source>
        <dbReference type="Proteomes" id="UP001569414"/>
    </source>
</evidence>
<dbReference type="Gene3D" id="3.40.50.11710">
    <property type="entry name" value="Cyclodipeptide synthase"/>
    <property type="match status" value="1"/>
</dbReference>
<comment type="similarity">
    <text evidence="1">Belongs to the CDPS family.</text>
</comment>
<dbReference type="Pfam" id="PF16715">
    <property type="entry name" value="CDPS"/>
    <property type="match status" value="1"/>
</dbReference>
<dbReference type="InterPro" id="IPR030903">
    <property type="entry name" value="CDPS"/>
</dbReference>
<organism evidence="4 5">
    <name type="scientific">Microbulbifer echini</name>
    <dbReference type="NCBI Taxonomy" id="1529067"/>
    <lineage>
        <taxon>Bacteria</taxon>
        <taxon>Pseudomonadati</taxon>
        <taxon>Pseudomonadota</taxon>
        <taxon>Gammaproteobacteria</taxon>
        <taxon>Cellvibrionales</taxon>
        <taxon>Microbulbiferaceae</taxon>
        <taxon>Microbulbifer</taxon>
    </lineage>
</organism>
<keyword evidence="5" id="KW-1185">Reference proteome</keyword>
<proteinExistence type="inferred from homology"/>
<evidence type="ECO:0000256" key="3">
    <source>
        <dbReference type="ARBA" id="ARBA00030771"/>
    </source>
</evidence>
<keyword evidence="2" id="KW-0808">Transferase</keyword>
<dbReference type="RefSeq" id="WP_371844228.1">
    <property type="nucleotide sequence ID" value="NZ_JBGMEL010000014.1"/>
</dbReference>
<name>A0ABV4NQB7_9GAMM</name>
<accession>A0ABV4NQB7</accession>
<gene>
    <name evidence="4" type="ORF">ACCI51_14300</name>
</gene>
<evidence type="ECO:0000256" key="1">
    <source>
        <dbReference type="ARBA" id="ARBA00006034"/>
    </source>
</evidence>
<protein>
    <recommendedName>
        <fullName evidence="3">Cyclodipeptide synthase</fullName>
    </recommendedName>
</protein>
<evidence type="ECO:0000313" key="4">
    <source>
        <dbReference type="EMBL" id="MFA0791724.1"/>
    </source>
</evidence>